<protein>
    <submittedName>
        <fullName evidence="2">Uncharacterized protein</fullName>
    </submittedName>
</protein>
<reference evidence="2 3" key="1">
    <citation type="submission" date="2024-02" db="EMBL/GenBank/DDBJ databases">
        <title>Rhodopirellula caenicola NBRC 110016.</title>
        <authorList>
            <person name="Ichikawa N."/>
            <person name="Katano-Makiyama Y."/>
            <person name="Hidaka K."/>
        </authorList>
    </citation>
    <scope>NUCLEOTIDE SEQUENCE [LARGE SCALE GENOMIC DNA]</scope>
    <source>
        <strain evidence="2 3">NBRC 110016</strain>
    </source>
</reference>
<evidence type="ECO:0000313" key="2">
    <source>
        <dbReference type="EMBL" id="GAA5505148.1"/>
    </source>
</evidence>
<evidence type="ECO:0000313" key="3">
    <source>
        <dbReference type="Proteomes" id="UP001416858"/>
    </source>
</evidence>
<proteinExistence type="predicted"/>
<keyword evidence="3" id="KW-1185">Reference proteome</keyword>
<dbReference type="RefSeq" id="WP_345682225.1">
    <property type="nucleotide sequence ID" value="NZ_BAABRO010000001.1"/>
</dbReference>
<dbReference type="Proteomes" id="UP001416858">
    <property type="component" value="Unassembled WGS sequence"/>
</dbReference>
<organism evidence="2 3">
    <name type="scientific">Novipirellula caenicola</name>
    <dbReference type="NCBI Taxonomy" id="1536901"/>
    <lineage>
        <taxon>Bacteria</taxon>
        <taxon>Pseudomonadati</taxon>
        <taxon>Planctomycetota</taxon>
        <taxon>Planctomycetia</taxon>
        <taxon>Pirellulales</taxon>
        <taxon>Pirellulaceae</taxon>
        <taxon>Novipirellula</taxon>
    </lineage>
</organism>
<evidence type="ECO:0000256" key="1">
    <source>
        <dbReference type="SAM" id="Phobius"/>
    </source>
</evidence>
<keyword evidence="1" id="KW-0472">Membrane</keyword>
<keyword evidence="1" id="KW-1133">Transmembrane helix</keyword>
<sequence length="85" mass="9762">MADLKNPKVILAKGMLFLALGILASAMLIAKTPSLQVVVLLGISIWAFCRFYYFAFYVIEHYVDPEFKFAGLIAFARYLLQRKRR</sequence>
<feature type="transmembrane region" description="Helical" evidence="1">
    <location>
        <begin position="12"/>
        <end position="30"/>
    </location>
</feature>
<dbReference type="EMBL" id="BAABRO010000001">
    <property type="protein sequence ID" value="GAA5505148.1"/>
    <property type="molecule type" value="Genomic_DNA"/>
</dbReference>
<name>A0ABP9VNZ6_9BACT</name>
<gene>
    <name evidence="2" type="ORF">Rcae01_00589</name>
</gene>
<feature type="transmembrane region" description="Helical" evidence="1">
    <location>
        <begin position="37"/>
        <end position="59"/>
    </location>
</feature>
<keyword evidence="1" id="KW-0812">Transmembrane</keyword>
<comment type="caution">
    <text evidence="2">The sequence shown here is derived from an EMBL/GenBank/DDBJ whole genome shotgun (WGS) entry which is preliminary data.</text>
</comment>
<accession>A0ABP9VNZ6</accession>